<proteinExistence type="predicted"/>
<evidence type="ECO:0000256" key="1">
    <source>
        <dbReference type="SAM" id="MobiDB-lite"/>
    </source>
</evidence>
<feature type="compositionally biased region" description="Polar residues" evidence="1">
    <location>
        <begin position="30"/>
        <end position="48"/>
    </location>
</feature>
<evidence type="ECO:0000313" key="2">
    <source>
        <dbReference type="EMBL" id="MCI36406.1"/>
    </source>
</evidence>
<feature type="non-terminal residue" evidence="2">
    <location>
        <position position="60"/>
    </location>
</feature>
<sequence>MQSERSQSFDYDRTVQILTLGGQPPDCSKENVTTGLQHHSNGESSVSTGLAIENPPDNDK</sequence>
<dbReference type="EMBL" id="LXQA010233458">
    <property type="protein sequence ID" value="MCI36406.1"/>
    <property type="molecule type" value="Genomic_DNA"/>
</dbReference>
<evidence type="ECO:0000313" key="3">
    <source>
        <dbReference type="Proteomes" id="UP000265520"/>
    </source>
</evidence>
<keyword evidence="3" id="KW-1185">Reference proteome</keyword>
<reference evidence="2 3" key="1">
    <citation type="journal article" date="2018" name="Front. Plant Sci.">
        <title>Red Clover (Trifolium pratense) and Zigzag Clover (T. medium) - A Picture of Genomic Similarities and Differences.</title>
        <authorList>
            <person name="Dluhosova J."/>
            <person name="Istvanek J."/>
            <person name="Nedelnik J."/>
            <person name="Repkova J."/>
        </authorList>
    </citation>
    <scope>NUCLEOTIDE SEQUENCE [LARGE SCALE GENOMIC DNA]</scope>
    <source>
        <strain evidence="3">cv. 10/8</strain>
        <tissue evidence="2">Leaf</tissue>
    </source>
</reference>
<dbReference type="Proteomes" id="UP000265520">
    <property type="component" value="Unassembled WGS sequence"/>
</dbReference>
<comment type="caution">
    <text evidence="2">The sequence shown here is derived from an EMBL/GenBank/DDBJ whole genome shotgun (WGS) entry which is preliminary data.</text>
</comment>
<feature type="region of interest" description="Disordered" evidence="1">
    <location>
        <begin position="20"/>
        <end position="60"/>
    </location>
</feature>
<name>A0A392RLI2_9FABA</name>
<protein>
    <submittedName>
        <fullName evidence="2">Uncharacterized protein</fullName>
    </submittedName>
</protein>
<dbReference type="AlphaFoldDB" id="A0A392RLI2"/>
<organism evidence="2 3">
    <name type="scientific">Trifolium medium</name>
    <dbReference type="NCBI Taxonomy" id="97028"/>
    <lineage>
        <taxon>Eukaryota</taxon>
        <taxon>Viridiplantae</taxon>
        <taxon>Streptophyta</taxon>
        <taxon>Embryophyta</taxon>
        <taxon>Tracheophyta</taxon>
        <taxon>Spermatophyta</taxon>
        <taxon>Magnoliopsida</taxon>
        <taxon>eudicotyledons</taxon>
        <taxon>Gunneridae</taxon>
        <taxon>Pentapetalae</taxon>
        <taxon>rosids</taxon>
        <taxon>fabids</taxon>
        <taxon>Fabales</taxon>
        <taxon>Fabaceae</taxon>
        <taxon>Papilionoideae</taxon>
        <taxon>50 kb inversion clade</taxon>
        <taxon>NPAAA clade</taxon>
        <taxon>Hologalegina</taxon>
        <taxon>IRL clade</taxon>
        <taxon>Trifolieae</taxon>
        <taxon>Trifolium</taxon>
    </lineage>
</organism>
<accession>A0A392RLI2</accession>